<dbReference type="EMBL" id="GBHO01037845">
    <property type="protein sequence ID" value="JAG05759.1"/>
    <property type="molecule type" value="Transcribed_RNA"/>
</dbReference>
<dbReference type="SUPFAM" id="SSF50494">
    <property type="entry name" value="Trypsin-like serine proteases"/>
    <property type="match status" value="1"/>
</dbReference>
<name>A0A0A9WDA2_LYGHE</name>
<protein>
    <submittedName>
        <fullName evidence="1">Gilatoxin</fullName>
    </submittedName>
</protein>
<evidence type="ECO:0000313" key="2">
    <source>
        <dbReference type="EMBL" id="JAG60793.1"/>
    </source>
</evidence>
<proteinExistence type="predicted"/>
<organism evidence="1">
    <name type="scientific">Lygus hesperus</name>
    <name type="common">Western plant bug</name>
    <dbReference type="NCBI Taxonomy" id="30085"/>
    <lineage>
        <taxon>Eukaryota</taxon>
        <taxon>Metazoa</taxon>
        <taxon>Ecdysozoa</taxon>
        <taxon>Arthropoda</taxon>
        <taxon>Hexapoda</taxon>
        <taxon>Insecta</taxon>
        <taxon>Pterygota</taxon>
        <taxon>Neoptera</taxon>
        <taxon>Paraneoptera</taxon>
        <taxon>Hemiptera</taxon>
        <taxon>Heteroptera</taxon>
        <taxon>Panheteroptera</taxon>
        <taxon>Cimicomorpha</taxon>
        <taxon>Miridae</taxon>
        <taxon>Mirini</taxon>
        <taxon>Lygus</taxon>
    </lineage>
</organism>
<dbReference type="PROSITE" id="PS00414">
    <property type="entry name" value="PROFILIN"/>
    <property type="match status" value="1"/>
</dbReference>
<dbReference type="AlphaFoldDB" id="A0A0A9WDA2"/>
<accession>A0A0A9WDA2</accession>
<dbReference type="GO" id="GO:0003779">
    <property type="term" value="F:actin binding"/>
    <property type="evidence" value="ECO:0007669"/>
    <property type="project" value="InterPro"/>
</dbReference>
<reference evidence="2" key="3">
    <citation type="submission" date="2014-09" db="EMBL/GenBank/DDBJ databases">
        <authorList>
            <person name="Magalhaes I.L.F."/>
            <person name="Oliveira U."/>
            <person name="Santos F.R."/>
            <person name="Vidigal T.H.D.A."/>
            <person name="Brescovit A.D."/>
            <person name="Santos A.J."/>
        </authorList>
    </citation>
    <scope>NUCLEOTIDE SEQUENCE</scope>
</reference>
<dbReference type="Gene3D" id="2.40.10.10">
    <property type="entry name" value="Trypsin-like serine proteases"/>
    <property type="match status" value="1"/>
</dbReference>
<dbReference type="InterPro" id="IPR027310">
    <property type="entry name" value="Profilin_CS"/>
</dbReference>
<dbReference type="InterPro" id="IPR009003">
    <property type="entry name" value="Peptidase_S1_PA"/>
</dbReference>
<dbReference type="EMBL" id="GBRD01005028">
    <property type="protein sequence ID" value="JAG60793.1"/>
    <property type="molecule type" value="Transcribed_RNA"/>
</dbReference>
<reference evidence="1" key="2">
    <citation type="submission" date="2014-07" db="EMBL/GenBank/DDBJ databases">
        <authorList>
            <person name="Hull J."/>
        </authorList>
    </citation>
    <scope>NUCLEOTIDE SEQUENCE</scope>
</reference>
<feature type="non-terminal residue" evidence="1">
    <location>
        <position position="158"/>
    </location>
</feature>
<sequence length="158" mass="17760">MAWDFYVDGNRQKTQMSGVWIEVIFHGIGKCDQIRNDGTARMNQTFIMEEEGEDDSLMCAVSPDGYHICEMDPGSPIICKDKVIALVSNIGLLCRNGYQYVVTSGINNAMAFITERPSFDDANNENVEDRIRVRRLHPTSLTSACDQTLNFAPTLLFL</sequence>
<dbReference type="InterPro" id="IPR043504">
    <property type="entry name" value="Peptidase_S1_PA_chymotrypsin"/>
</dbReference>
<evidence type="ECO:0000313" key="1">
    <source>
        <dbReference type="EMBL" id="JAG05759.1"/>
    </source>
</evidence>
<reference evidence="1" key="1">
    <citation type="journal article" date="2014" name="PLoS ONE">
        <title>Transcriptome-Based Identification of ABC Transporters in the Western Tarnished Plant Bug Lygus hesperus.</title>
        <authorList>
            <person name="Hull J.J."/>
            <person name="Chaney K."/>
            <person name="Geib S.M."/>
            <person name="Fabrick J.A."/>
            <person name="Brent C.S."/>
            <person name="Walsh D."/>
            <person name="Lavine L.C."/>
        </authorList>
    </citation>
    <scope>NUCLEOTIDE SEQUENCE</scope>
</reference>
<gene>
    <name evidence="1" type="primary">GILX</name>
    <name evidence="1" type="ORF">CM83_3095</name>
</gene>